<keyword evidence="9" id="KW-0560">Oxidoreductase</keyword>
<dbReference type="GO" id="GO:0020037">
    <property type="term" value="F:heme binding"/>
    <property type="evidence" value="ECO:0007669"/>
    <property type="project" value="InterPro"/>
</dbReference>
<evidence type="ECO:0000256" key="12">
    <source>
        <dbReference type="ARBA" id="ARBA00073576"/>
    </source>
</evidence>
<evidence type="ECO:0000259" key="15">
    <source>
        <dbReference type="PROSITE" id="PS51007"/>
    </source>
</evidence>
<dbReference type="PANTHER" id="PTHR30600:SF10">
    <property type="entry name" value="BLL6722 PROTEIN"/>
    <property type="match status" value="1"/>
</dbReference>
<dbReference type="Proteomes" id="UP000694480">
    <property type="component" value="Unassembled WGS sequence"/>
</dbReference>
<evidence type="ECO:0000256" key="1">
    <source>
        <dbReference type="ARBA" id="ARBA00004418"/>
    </source>
</evidence>
<gene>
    <name evidence="16" type="ORF">IC612_05060</name>
</gene>
<keyword evidence="6" id="KW-0732">Signal</keyword>
<dbReference type="InterPro" id="IPR036909">
    <property type="entry name" value="Cyt_c-like_dom_sf"/>
</dbReference>
<feature type="binding site" description="axial binding residue" evidence="14">
    <location>
        <position position="79"/>
    </location>
    <ligand>
        <name>heme c</name>
        <dbReference type="ChEBI" id="CHEBI:61717"/>
        <label>1</label>
    </ligand>
    <ligandPart>
        <name>Fe</name>
        <dbReference type="ChEBI" id="CHEBI:18248"/>
    </ligandPart>
</feature>
<feature type="binding site" description="axial binding residue" evidence="14">
    <location>
        <position position="95"/>
    </location>
    <ligand>
        <name>heme c</name>
        <dbReference type="ChEBI" id="CHEBI:61717"/>
        <label>1</label>
    </ligand>
    <ligandPart>
        <name>Fe</name>
        <dbReference type="ChEBI" id="CHEBI:18248"/>
    </ligandPart>
</feature>
<dbReference type="PIRSF" id="PIRSF000294">
    <property type="entry name" value="Cytochrome-c_peroxidase"/>
    <property type="match status" value="1"/>
</dbReference>
<keyword evidence="7" id="KW-0574">Periplasm</keyword>
<evidence type="ECO:0000313" key="16">
    <source>
        <dbReference type="EMBL" id="MBF5027164.1"/>
    </source>
</evidence>
<dbReference type="AlphaFoldDB" id="A0A930YVI8"/>
<comment type="caution">
    <text evidence="16">The sequence shown here is derived from an EMBL/GenBank/DDBJ whole genome shotgun (WGS) entry which is preliminary data.</text>
</comment>
<proteinExistence type="predicted"/>
<feature type="domain" description="Cytochrome c" evidence="15">
    <location>
        <begin position="53"/>
        <end position="161"/>
    </location>
</feature>
<comment type="PTM">
    <text evidence="13">Binds 2 heme groups per subunit.</text>
</comment>
<feature type="domain" description="Cytochrome c" evidence="15">
    <location>
        <begin position="205"/>
        <end position="339"/>
    </location>
</feature>
<keyword evidence="4 13" id="KW-0349">Heme</keyword>
<organism evidence="16 17">
    <name type="scientific">Planobacterium oryzisoli</name>
    <dbReference type="NCBI Taxonomy" id="2771435"/>
    <lineage>
        <taxon>Bacteria</taxon>
        <taxon>Pseudomonadati</taxon>
        <taxon>Bacteroidota</taxon>
        <taxon>Flavobacteriia</taxon>
        <taxon>Flavobacteriales</taxon>
        <taxon>Weeksellaceae</taxon>
        <taxon>Chryseobacterium group</taxon>
        <taxon>Chryseobacterium</taxon>
    </lineage>
</organism>
<dbReference type="SUPFAM" id="SSF46626">
    <property type="entry name" value="Cytochrome c"/>
    <property type="match status" value="2"/>
</dbReference>
<feature type="binding site" description="covalent" evidence="13">
    <location>
        <position position="78"/>
    </location>
    <ligand>
        <name>heme c</name>
        <dbReference type="ChEBI" id="CHEBI:61717"/>
        <label>1</label>
    </ligand>
</feature>
<sequence length="352" mass="40346">MTNTLEELRALYSSGDKSKWPKPHLFDEAKENFQDIGVLPKFSFPKDNPYSKEKEELGKRLFYDPRLSGSGQISCASCHDPELHWADSRRVAYGHDRQLGTRNTPGLINIAYATALFWDGRAEDLETQVKSPIENPVEMHLHSRIATKRIKRIKGYREHFEAAFGDAKITQERIAQVIATFERTIRSPKTRFDKFIEGDSSQLTDSELNGMHLFRTKANCINCHNTPYFSDQKFHNLGLTYLKRDQYEDLGLYGVSKNPEDIGKFKTAPLREVSKTAPYMHNGLFPHLRGVLNMYNAGMPNEKIKPGTAYGPKKSQMLKKLDLSESELQDLENFLEALHSTQYKMRAPDLPK</sequence>
<comment type="pathway">
    <text evidence="2">One-carbon metabolism; methylamine degradation.</text>
</comment>
<evidence type="ECO:0000256" key="5">
    <source>
        <dbReference type="ARBA" id="ARBA00022723"/>
    </source>
</evidence>
<keyword evidence="10 14" id="KW-0408">Iron</keyword>
<dbReference type="InterPro" id="IPR009056">
    <property type="entry name" value="Cyt_c-like_dom"/>
</dbReference>
<feature type="binding site" description="covalent" evidence="13">
    <location>
        <position position="75"/>
    </location>
    <ligand>
        <name>heme c</name>
        <dbReference type="ChEBI" id="CHEBI:61717"/>
        <label>1</label>
    </ligand>
</feature>
<evidence type="ECO:0000256" key="13">
    <source>
        <dbReference type="PIRSR" id="PIRSR000294-1"/>
    </source>
</evidence>
<evidence type="ECO:0000256" key="9">
    <source>
        <dbReference type="ARBA" id="ARBA00023002"/>
    </source>
</evidence>
<name>A0A930YVI8_9FLAO</name>
<evidence type="ECO:0000256" key="6">
    <source>
        <dbReference type="ARBA" id="ARBA00022729"/>
    </source>
</evidence>
<evidence type="ECO:0000256" key="10">
    <source>
        <dbReference type="ARBA" id="ARBA00023004"/>
    </source>
</evidence>
<keyword evidence="8" id="KW-0249">Electron transport</keyword>
<comment type="subcellular location">
    <subcellularLocation>
        <location evidence="1">Periplasm</location>
    </subcellularLocation>
</comment>
<dbReference type="GO" id="GO:0046872">
    <property type="term" value="F:metal ion binding"/>
    <property type="evidence" value="ECO:0007669"/>
    <property type="project" value="UniProtKB-KW"/>
</dbReference>
<feature type="binding site" description="axial binding residue" evidence="14">
    <location>
        <position position="224"/>
    </location>
    <ligand>
        <name>heme c</name>
        <dbReference type="ChEBI" id="CHEBI:61717"/>
        <label>2</label>
    </ligand>
    <ligandPart>
        <name>Fe</name>
        <dbReference type="ChEBI" id="CHEBI:18248"/>
    </ligandPart>
</feature>
<feature type="binding site" description="covalent" evidence="13">
    <location>
        <position position="223"/>
    </location>
    <ligand>
        <name>heme c</name>
        <dbReference type="ChEBI" id="CHEBI:61717"/>
        <label>2</label>
    </ligand>
</feature>
<dbReference type="Gene3D" id="1.10.760.10">
    <property type="entry name" value="Cytochrome c-like domain"/>
    <property type="match status" value="2"/>
</dbReference>
<evidence type="ECO:0000256" key="7">
    <source>
        <dbReference type="ARBA" id="ARBA00022764"/>
    </source>
</evidence>
<evidence type="ECO:0000256" key="4">
    <source>
        <dbReference type="ARBA" id="ARBA00022617"/>
    </source>
</evidence>
<dbReference type="GO" id="GO:0004130">
    <property type="term" value="F:cytochrome-c peroxidase activity"/>
    <property type="evidence" value="ECO:0007669"/>
    <property type="project" value="TreeGrafter"/>
</dbReference>
<keyword evidence="5 14" id="KW-0479">Metal-binding</keyword>
<comment type="function">
    <text evidence="11">Involved in methylamine metabolism. Essential for the maturation of the beta subunit of MADH, presumably via a step in the biosynthesis of tryptophan tryptophylquinone (TTQ), the cofactor of MADH.</text>
</comment>
<dbReference type="PROSITE" id="PS51007">
    <property type="entry name" value="CYTC"/>
    <property type="match status" value="2"/>
</dbReference>
<evidence type="ECO:0000256" key="2">
    <source>
        <dbReference type="ARBA" id="ARBA00004856"/>
    </source>
</evidence>
<evidence type="ECO:0000256" key="11">
    <source>
        <dbReference type="ARBA" id="ARBA00058991"/>
    </source>
</evidence>
<dbReference type="EMBL" id="JADKYY010000005">
    <property type="protein sequence ID" value="MBF5027164.1"/>
    <property type="molecule type" value="Genomic_DNA"/>
</dbReference>
<dbReference type="InterPro" id="IPR051395">
    <property type="entry name" value="Cytochrome_c_Peroxidase/MauG"/>
</dbReference>
<comment type="cofactor">
    <cofactor evidence="13">
        <name>heme</name>
        <dbReference type="ChEBI" id="CHEBI:30413"/>
    </cofactor>
    <text evidence="13">Binds 2 heme groups.</text>
</comment>
<evidence type="ECO:0000313" key="17">
    <source>
        <dbReference type="Proteomes" id="UP000694480"/>
    </source>
</evidence>
<dbReference type="PANTHER" id="PTHR30600">
    <property type="entry name" value="CYTOCHROME C PEROXIDASE-RELATED"/>
    <property type="match status" value="1"/>
</dbReference>
<dbReference type="GO" id="GO:0009055">
    <property type="term" value="F:electron transfer activity"/>
    <property type="evidence" value="ECO:0007669"/>
    <property type="project" value="InterPro"/>
</dbReference>
<dbReference type="InterPro" id="IPR004852">
    <property type="entry name" value="Di-haem_cyt_c_peroxidsae"/>
</dbReference>
<keyword evidence="3" id="KW-0813">Transport</keyword>
<reference evidence="16" key="1">
    <citation type="submission" date="2020-11" db="EMBL/GenBank/DDBJ databases">
        <title>Genome seq and assembly of Planobacterium sp.</title>
        <authorList>
            <person name="Chhetri G."/>
        </authorList>
    </citation>
    <scope>NUCLEOTIDE SEQUENCE</scope>
    <source>
        <strain evidence="16">GCR5</strain>
    </source>
</reference>
<dbReference type="FunFam" id="1.10.760.10:FF:000019">
    <property type="entry name" value="Di-heme cytochrome C peroxidase"/>
    <property type="match status" value="1"/>
</dbReference>
<keyword evidence="16" id="KW-0575">Peroxidase</keyword>
<protein>
    <recommendedName>
        <fullName evidence="12">Methylamine utilization protein MauG</fullName>
    </recommendedName>
</protein>
<evidence type="ECO:0000256" key="8">
    <source>
        <dbReference type="ARBA" id="ARBA00022982"/>
    </source>
</evidence>
<feature type="binding site" description="covalent" evidence="13">
    <location>
        <position position="220"/>
    </location>
    <ligand>
        <name>heme c</name>
        <dbReference type="ChEBI" id="CHEBI:61717"/>
        <label>2</label>
    </ligand>
</feature>
<evidence type="ECO:0000256" key="3">
    <source>
        <dbReference type="ARBA" id="ARBA00022448"/>
    </source>
</evidence>
<dbReference type="GO" id="GO:0042597">
    <property type="term" value="C:periplasmic space"/>
    <property type="evidence" value="ECO:0007669"/>
    <property type="project" value="UniProtKB-SubCell"/>
</dbReference>
<evidence type="ECO:0000256" key="14">
    <source>
        <dbReference type="PIRSR" id="PIRSR000294-2"/>
    </source>
</evidence>
<keyword evidence="17" id="KW-1185">Reference proteome</keyword>
<accession>A0A930YVI8</accession>
<dbReference type="Pfam" id="PF03150">
    <property type="entry name" value="CCP_MauG"/>
    <property type="match status" value="1"/>
</dbReference>
<dbReference type="InterPro" id="IPR026259">
    <property type="entry name" value="MauG/Cytc_peroxidase"/>
</dbReference>